<organism evidence="2 3">
    <name type="scientific">Neotamlana laminarinivorans</name>
    <dbReference type="NCBI Taxonomy" id="2883124"/>
    <lineage>
        <taxon>Bacteria</taxon>
        <taxon>Pseudomonadati</taxon>
        <taxon>Bacteroidota</taxon>
        <taxon>Flavobacteriia</taxon>
        <taxon>Flavobacteriales</taxon>
        <taxon>Flavobacteriaceae</taxon>
        <taxon>Neotamlana</taxon>
    </lineage>
</organism>
<evidence type="ECO:0000256" key="1">
    <source>
        <dbReference type="SAM" id="SignalP"/>
    </source>
</evidence>
<gene>
    <name evidence="2" type="ORF">LG649_06190</name>
</gene>
<dbReference type="Proteomes" id="UP001139199">
    <property type="component" value="Unassembled WGS sequence"/>
</dbReference>
<evidence type="ECO:0008006" key="4">
    <source>
        <dbReference type="Google" id="ProtNLM"/>
    </source>
</evidence>
<proteinExistence type="predicted"/>
<reference evidence="2" key="1">
    <citation type="submission" date="2021-10" db="EMBL/GenBank/DDBJ databases">
        <title>Tamlana sargassums sp. nov., and Tamlana laminarinivorans sp. nov., two new bacteria isolated from the brown alga.</title>
        <authorList>
            <person name="Li J."/>
        </authorList>
    </citation>
    <scope>NUCLEOTIDE SEQUENCE</scope>
    <source>
        <strain evidence="2">PT2-4</strain>
    </source>
</reference>
<evidence type="ECO:0000313" key="2">
    <source>
        <dbReference type="EMBL" id="MCB4798424.1"/>
    </source>
</evidence>
<protein>
    <recommendedName>
        <fullName evidence="4">Lipoprotein</fullName>
    </recommendedName>
</protein>
<feature type="signal peptide" evidence="1">
    <location>
        <begin position="1"/>
        <end position="21"/>
    </location>
</feature>
<keyword evidence="1" id="KW-0732">Signal</keyword>
<feature type="chain" id="PRO_5040997066" description="Lipoprotein" evidence="1">
    <location>
        <begin position="22"/>
        <end position="132"/>
    </location>
</feature>
<evidence type="ECO:0000313" key="3">
    <source>
        <dbReference type="Proteomes" id="UP001139199"/>
    </source>
</evidence>
<accession>A0A9X1HYF2</accession>
<comment type="caution">
    <text evidence="2">The sequence shown here is derived from an EMBL/GenBank/DDBJ whole genome shotgun (WGS) entry which is preliminary data.</text>
</comment>
<sequence length="132" mass="14734">MKKLLFATVLISAFFCFTAFQCNENEDEDDFENEKSEISTMQSQIINLANSSICNDTTICKYIGFGSKACGGPKSYLIYSTSIKTDSLELLVKTYNEQEAAFNKKWGIISDCSIVNPPTDLICENNTCKAVY</sequence>
<name>A0A9X1HYF2_9FLAO</name>
<keyword evidence="3" id="KW-1185">Reference proteome</keyword>
<dbReference type="EMBL" id="JAJAPW010000002">
    <property type="protein sequence ID" value="MCB4798424.1"/>
    <property type="molecule type" value="Genomic_DNA"/>
</dbReference>
<dbReference type="RefSeq" id="WP_226542295.1">
    <property type="nucleotide sequence ID" value="NZ_JAJAPW010000002.1"/>
</dbReference>
<dbReference type="AlphaFoldDB" id="A0A9X1HYF2"/>